<dbReference type="GO" id="GO:0000287">
    <property type="term" value="F:magnesium ion binding"/>
    <property type="evidence" value="ECO:0007669"/>
    <property type="project" value="UniProtKB-UniRule"/>
</dbReference>
<dbReference type="NCBIfam" id="NF001236">
    <property type="entry name" value="PRK00203.1"/>
    <property type="match status" value="1"/>
</dbReference>
<evidence type="ECO:0000256" key="2">
    <source>
        <dbReference type="ARBA" id="ARBA00004065"/>
    </source>
</evidence>
<comment type="similarity">
    <text evidence="3 11">Belongs to the RNase H family.</text>
</comment>
<comment type="catalytic activity">
    <reaction evidence="1 11">
        <text>Endonucleolytic cleavage to 5'-phosphomonoester.</text>
        <dbReference type="EC" id="3.1.26.4"/>
    </reaction>
</comment>
<dbReference type="GO" id="GO:0004523">
    <property type="term" value="F:RNA-DNA hybrid ribonuclease activity"/>
    <property type="evidence" value="ECO:0007669"/>
    <property type="project" value="UniProtKB-UniRule"/>
</dbReference>
<dbReference type="OrthoDB" id="7845843at2"/>
<dbReference type="InterPro" id="IPR036397">
    <property type="entry name" value="RNaseH_sf"/>
</dbReference>
<evidence type="ECO:0000256" key="6">
    <source>
        <dbReference type="ARBA" id="ARBA00022722"/>
    </source>
</evidence>
<comment type="subcellular location">
    <subcellularLocation>
        <location evidence="11">Cytoplasm</location>
    </subcellularLocation>
</comment>
<dbReference type="GO" id="GO:0043137">
    <property type="term" value="P:DNA replication, removal of RNA primer"/>
    <property type="evidence" value="ECO:0007669"/>
    <property type="project" value="TreeGrafter"/>
</dbReference>
<dbReference type="RefSeq" id="WP_098454819.1">
    <property type="nucleotide sequence ID" value="NZ_PDJG01000001.1"/>
</dbReference>
<keyword evidence="9 11" id="KW-0378">Hydrolase</keyword>
<name>A0A2A9E3M7_9MICO</name>
<feature type="domain" description="RNase H type-1" evidence="12">
    <location>
        <begin position="14"/>
        <end position="155"/>
    </location>
</feature>
<evidence type="ECO:0000313" key="14">
    <source>
        <dbReference type="Proteomes" id="UP000225548"/>
    </source>
</evidence>
<evidence type="ECO:0000256" key="1">
    <source>
        <dbReference type="ARBA" id="ARBA00000077"/>
    </source>
</evidence>
<feature type="binding site" evidence="11">
    <location>
        <position position="147"/>
    </location>
    <ligand>
        <name>Mg(2+)</name>
        <dbReference type="ChEBI" id="CHEBI:18420"/>
        <label>2</label>
    </ligand>
</feature>
<dbReference type="Gene3D" id="3.30.420.10">
    <property type="entry name" value="Ribonuclease H-like superfamily/Ribonuclease H"/>
    <property type="match status" value="1"/>
</dbReference>
<dbReference type="AlphaFoldDB" id="A0A2A9E3M7"/>
<evidence type="ECO:0000256" key="10">
    <source>
        <dbReference type="ARBA" id="ARBA00022842"/>
    </source>
</evidence>
<feature type="binding site" evidence="11">
    <location>
        <position position="83"/>
    </location>
    <ligand>
        <name>Mg(2+)</name>
        <dbReference type="ChEBI" id="CHEBI:18420"/>
        <label>1</label>
    </ligand>
</feature>
<dbReference type="PANTHER" id="PTHR10642">
    <property type="entry name" value="RIBONUCLEASE H1"/>
    <property type="match status" value="1"/>
</dbReference>
<dbReference type="InterPro" id="IPR050092">
    <property type="entry name" value="RNase_H"/>
</dbReference>
<dbReference type="InterPro" id="IPR002156">
    <property type="entry name" value="RNaseH_domain"/>
</dbReference>
<evidence type="ECO:0000256" key="3">
    <source>
        <dbReference type="ARBA" id="ARBA00005300"/>
    </source>
</evidence>
<feature type="binding site" evidence="11">
    <location>
        <position position="61"/>
    </location>
    <ligand>
        <name>Mg(2+)</name>
        <dbReference type="ChEBI" id="CHEBI:18420"/>
        <label>1</label>
    </ligand>
</feature>
<comment type="subunit">
    <text evidence="4 11">Monomer.</text>
</comment>
<comment type="function">
    <text evidence="2 11">Endonuclease that specifically degrades the RNA of RNA-DNA hybrids.</text>
</comment>
<keyword evidence="8 11" id="KW-0255">Endonuclease</keyword>
<evidence type="ECO:0000256" key="9">
    <source>
        <dbReference type="ARBA" id="ARBA00022801"/>
    </source>
</evidence>
<keyword evidence="14" id="KW-1185">Reference proteome</keyword>
<evidence type="ECO:0000256" key="11">
    <source>
        <dbReference type="HAMAP-Rule" id="MF_00042"/>
    </source>
</evidence>
<dbReference type="SUPFAM" id="SSF53098">
    <property type="entry name" value="Ribonuclease H-like"/>
    <property type="match status" value="1"/>
</dbReference>
<keyword evidence="10 11" id="KW-0460">Magnesium</keyword>
<dbReference type="EC" id="3.1.26.4" evidence="5 11"/>
<keyword evidence="7 11" id="KW-0479">Metal-binding</keyword>
<dbReference type="FunFam" id="3.30.420.10:FF:000089">
    <property type="entry name" value="Ribonuclease H"/>
    <property type="match status" value="1"/>
</dbReference>
<feature type="binding site" evidence="11">
    <location>
        <position position="23"/>
    </location>
    <ligand>
        <name>Mg(2+)</name>
        <dbReference type="ChEBI" id="CHEBI:18420"/>
        <label>2</label>
    </ligand>
</feature>
<keyword evidence="6 11" id="KW-0540">Nuclease</keyword>
<dbReference type="GO" id="GO:0005737">
    <property type="term" value="C:cytoplasm"/>
    <property type="evidence" value="ECO:0007669"/>
    <property type="project" value="UniProtKB-SubCell"/>
</dbReference>
<dbReference type="GO" id="GO:0003676">
    <property type="term" value="F:nucleic acid binding"/>
    <property type="evidence" value="ECO:0007669"/>
    <property type="project" value="InterPro"/>
</dbReference>
<dbReference type="PROSITE" id="PS50879">
    <property type="entry name" value="RNASE_H_1"/>
    <property type="match status" value="1"/>
</dbReference>
<evidence type="ECO:0000313" key="13">
    <source>
        <dbReference type="EMBL" id="PFG33637.1"/>
    </source>
</evidence>
<protein>
    <recommendedName>
        <fullName evidence="5 11">Ribonuclease H</fullName>
        <shortName evidence="11">RNase H</shortName>
        <ecNumber evidence="5 11">3.1.26.4</ecNumber>
    </recommendedName>
</protein>
<dbReference type="CDD" id="cd09278">
    <property type="entry name" value="RNase_HI_prokaryote_like"/>
    <property type="match status" value="1"/>
</dbReference>
<gene>
    <name evidence="11" type="primary">rnhA</name>
    <name evidence="13" type="ORF">ATL42_1517</name>
</gene>
<accession>A0A2A9E3M7</accession>
<reference evidence="13 14" key="1">
    <citation type="submission" date="2017-10" db="EMBL/GenBank/DDBJ databases">
        <title>Sequencing the genomes of 1000 actinobacteria strains.</title>
        <authorList>
            <person name="Klenk H.-P."/>
        </authorList>
    </citation>
    <scope>NUCLEOTIDE SEQUENCE [LARGE SCALE GENOMIC DNA]</scope>
    <source>
        <strain evidence="13 14">DSM 18966</strain>
    </source>
</reference>
<evidence type="ECO:0000259" key="12">
    <source>
        <dbReference type="PROSITE" id="PS50879"/>
    </source>
</evidence>
<feature type="binding site" evidence="11">
    <location>
        <position position="23"/>
    </location>
    <ligand>
        <name>Mg(2+)</name>
        <dbReference type="ChEBI" id="CHEBI:18420"/>
        <label>1</label>
    </ligand>
</feature>
<evidence type="ECO:0000256" key="4">
    <source>
        <dbReference type="ARBA" id="ARBA00011245"/>
    </source>
</evidence>
<dbReference type="InterPro" id="IPR022892">
    <property type="entry name" value="RNaseHI"/>
</dbReference>
<evidence type="ECO:0000256" key="5">
    <source>
        <dbReference type="ARBA" id="ARBA00012180"/>
    </source>
</evidence>
<evidence type="ECO:0000256" key="8">
    <source>
        <dbReference type="ARBA" id="ARBA00022759"/>
    </source>
</evidence>
<evidence type="ECO:0000256" key="7">
    <source>
        <dbReference type="ARBA" id="ARBA00022723"/>
    </source>
</evidence>
<proteinExistence type="inferred from homology"/>
<keyword evidence="11" id="KW-0963">Cytoplasm</keyword>
<dbReference type="PANTHER" id="PTHR10642:SF26">
    <property type="entry name" value="RIBONUCLEASE H1"/>
    <property type="match status" value="1"/>
</dbReference>
<dbReference type="Proteomes" id="UP000225548">
    <property type="component" value="Unassembled WGS sequence"/>
</dbReference>
<organism evidence="13 14">
    <name type="scientific">Sanguibacter antarcticus</name>
    <dbReference type="NCBI Taxonomy" id="372484"/>
    <lineage>
        <taxon>Bacteria</taxon>
        <taxon>Bacillati</taxon>
        <taxon>Actinomycetota</taxon>
        <taxon>Actinomycetes</taxon>
        <taxon>Micrococcales</taxon>
        <taxon>Sanguibacteraceae</taxon>
        <taxon>Sanguibacter</taxon>
    </lineage>
</organism>
<comment type="cofactor">
    <cofactor evidence="11">
        <name>Mg(2+)</name>
        <dbReference type="ChEBI" id="CHEBI:18420"/>
    </cofactor>
    <text evidence="11">Binds 1 Mg(2+) ion per subunit. May bind a second metal ion at a regulatory site, or after substrate binding.</text>
</comment>
<dbReference type="Pfam" id="PF00075">
    <property type="entry name" value="RNase_H"/>
    <property type="match status" value="1"/>
</dbReference>
<dbReference type="EMBL" id="PDJG01000001">
    <property type="protein sequence ID" value="PFG33637.1"/>
    <property type="molecule type" value="Genomic_DNA"/>
</dbReference>
<dbReference type="HAMAP" id="MF_00042">
    <property type="entry name" value="RNase_H"/>
    <property type="match status" value="1"/>
</dbReference>
<sequence length="161" mass="17638">MTLPTPPPATPPNDQTVVEIWTDGACKGNPGPGGWGAWLCSGGRERELFGGEEVTTNNRMELTAVIEGLRALNRPCVVNLHVDSTYVMNGMSTWIEGWKRNGWRTGGKKPVKNMDLWKALDEEVARHTITWTWVKGHSGDVGNEKADELANRGVDAVRGTV</sequence>
<comment type="caution">
    <text evidence="13">The sequence shown here is derived from an EMBL/GenBank/DDBJ whole genome shotgun (WGS) entry which is preliminary data.</text>
</comment>
<dbReference type="InterPro" id="IPR012337">
    <property type="entry name" value="RNaseH-like_sf"/>
</dbReference>